<evidence type="ECO:0000313" key="2">
    <source>
        <dbReference type="EMBL" id="KIH44071.1"/>
    </source>
</evidence>
<dbReference type="Gene3D" id="3.40.50.720">
    <property type="entry name" value="NAD(P)-binding Rossmann-like Domain"/>
    <property type="match status" value="1"/>
</dbReference>
<sequence>MRWELAQRSPEDIVSKLVTVHKDPYTAADGAHAIVILTEWDEFKVSFPAITTCPCQNELLQTLDYERIYKSMQHPASIFDGRLILDQRQLRSYGFRTFAIGSAPDQAYNLFGSSGYST</sequence>
<dbReference type="SUPFAM" id="SSF52413">
    <property type="entry name" value="UDP-glucose/GDP-mannose dehydrogenase C-terminal domain"/>
    <property type="match status" value="1"/>
</dbReference>
<dbReference type="EMBL" id="KN780541">
    <property type="protein sequence ID" value="KIH44071.1"/>
    <property type="molecule type" value="Genomic_DNA"/>
</dbReference>
<dbReference type="GO" id="GO:0005634">
    <property type="term" value="C:nucleus"/>
    <property type="evidence" value="ECO:0007669"/>
    <property type="project" value="TreeGrafter"/>
</dbReference>
<dbReference type="Proteomes" id="UP000054047">
    <property type="component" value="Unassembled WGS sequence"/>
</dbReference>
<reference evidence="2 3" key="1">
    <citation type="submission" date="2013-12" db="EMBL/GenBank/DDBJ databases">
        <title>Draft genome of the parsitic nematode Ancylostoma duodenale.</title>
        <authorList>
            <person name="Mitreva M."/>
        </authorList>
    </citation>
    <scope>NUCLEOTIDE SEQUENCE [LARGE SCALE GENOMIC DNA]</scope>
    <source>
        <strain evidence="2 3">Zhejiang</strain>
    </source>
</reference>
<dbReference type="AlphaFoldDB" id="A0A0C2FGJ1"/>
<dbReference type="PANTHER" id="PTHR11374">
    <property type="entry name" value="UDP-GLUCOSE DEHYDROGENASE/UDP-MANNAC DEHYDROGENASE"/>
    <property type="match status" value="1"/>
</dbReference>
<dbReference type="InterPro" id="IPR028356">
    <property type="entry name" value="UDPglc_DH_euk"/>
</dbReference>
<protein>
    <submittedName>
        <fullName evidence="2">Uncharacterized protein</fullName>
    </submittedName>
</protein>
<name>A0A0C2FGJ1_9BILA</name>
<gene>
    <name evidence="2" type="ORF">ANCDUO_25915</name>
</gene>
<dbReference type="PANTHER" id="PTHR11374:SF3">
    <property type="entry name" value="UDP-GLUCOSE 6-DEHYDROGENASE"/>
    <property type="match status" value="1"/>
</dbReference>
<dbReference type="OrthoDB" id="5059218at2759"/>
<dbReference type="GO" id="GO:0006024">
    <property type="term" value="P:glycosaminoglycan biosynthetic process"/>
    <property type="evidence" value="ECO:0007669"/>
    <property type="project" value="TreeGrafter"/>
</dbReference>
<evidence type="ECO:0000313" key="3">
    <source>
        <dbReference type="Proteomes" id="UP000054047"/>
    </source>
</evidence>
<dbReference type="GO" id="GO:0003979">
    <property type="term" value="F:UDP-glucose 6-dehydrogenase activity"/>
    <property type="evidence" value="ECO:0007669"/>
    <property type="project" value="UniProtKB-EC"/>
</dbReference>
<keyword evidence="3" id="KW-1185">Reference proteome</keyword>
<dbReference type="InterPro" id="IPR036220">
    <property type="entry name" value="UDP-Glc/GDP-Man_DH_C_sf"/>
</dbReference>
<accession>A0A0C2FGJ1</accession>
<comment type="catalytic activity">
    <reaction evidence="1">
        <text>UDP-alpha-D-glucose + 2 NAD(+) + H2O = UDP-alpha-D-glucuronate + 2 NADH + 3 H(+)</text>
        <dbReference type="Rhea" id="RHEA:23596"/>
        <dbReference type="ChEBI" id="CHEBI:15377"/>
        <dbReference type="ChEBI" id="CHEBI:15378"/>
        <dbReference type="ChEBI" id="CHEBI:57540"/>
        <dbReference type="ChEBI" id="CHEBI:57945"/>
        <dbReference type="ChEBI" id="CHEBI:58052"/>
        <dbReference type="ChEBI" id="CHEBI:58885"/>
        <dbReference type="EC" id="1.1.1.22"/>
    </reaction>
</comment>
<proteinExistence type="predicted"/>
<organism evidence="2 3">
    <name type="scientific">Ancylostoma duodenale</name>
    <dbReference type="NCBI Taxonomy" id="51022"/>
    <lineage>
        <taxon>Eukaryota</taxon>
        <taxon>Metazoa</taxon>
        <taxon>Ecdysozoa</taxon>
        <taxon>Nematoda</taxon>
        <taxon>Chromadorea</taxon>
        <taxon>Rhabditida</taxon>
        <taxon>Rhabditina</taxon>
        <taxon>Rhabditomorpha</taxon>
        <taxon>Strongyloidea</taxon>
        <taxon>Ancylostomatidae</taxon>
        <taxon>Ancylostomatinae</taxon>
        <taxon>Ancylostoma</taxon>
    </lineage>
</organism>
<evidence type="ECO:0000256" key="1">
    <source>
        <dbReference type="ARBA" id="ARBA00047473"/>
    </source>
</evidence>